<sequence>MRIIPIALTTALKSQKAEVKKILGFASEFLPLLKPSASE</sequence>
<proteinExistence type="predicted"/>
<organism evidence="1">
    <name type="scientific">uncultured Microcoleus sp</name>
    <dbReference type="NCBI Taxonomy" id="259945"/>
    <lineage>
        <taxon>Bacteria</taxon>
        <taxon>Bacillati</taxon>
        <taxon>Cyanobacteriota</taxon>
        <taxon>Cyanophyceae</taxon>
        <taxon>Oscillatoriophycideae</taxon>
        <taxon>Oscillatoriales</taxon>
        <taxon>Microcoleaceae</taxon>
        <taxon>Microcoleus</taxon>
        <taxon>environmental samples</taxon>
    </lineage>
</organism>
<reference evidence="1" key="1">
    <citation type="submission" date="2020-02" db="EMBL/GenBank/DDBJ databases">
        <authorList>
            <person name="Meier V. D."/>
        </authorList>
    </citation>
    <scope>NUCLEOTIDE SEQUENCE</scope>
    <source>
        <strain evidence="1">AVDCRST_MAG84</strain>
    </source>
</reference>
<protein>
    <submittedName>
        <fullName evidence="1">Uncharacterized protein</fullName>
    </submittedName>
</protein>
<dbReference type="AlphaFoldDB" id="A0A6J4KVF7"/>
<evidence type="ECO:0000313" key="1">
    <source>
        <dbReference type="EMBL" id="CAA9316634.1"/>
    </source>
</evidence>
<accession>A0A6J4KVF7</accession>
<gene>
    <name evidence="1" type="ORF">AVDCRST_MAG84-1102</name>
</gene>
<dbReference type="EMBL" id="CADCTZ010000167">
    <property type="protein sequence ID" value="CAA9316634.1"/>
    <property type="molecule type" value="Genomic_DNA"/>
</dbReference>
<name>A0A6J4KVF7_9CYAN</name>